<dbReference type="RefSeq" id="WP_307245063.1">
    <property type="nucleotide sequence ID" value="NZ_JAUSQZ010000001.1"/>
</dbReference>
<dbReference type="SUPFAM" id="SSF47413">
    <property type="entry name" value="lambda repressor-like DNA-binding domains"/>
    <property type="match status" value="1"/>
</dbReference>
<gene>
    <name evidence="6" type="ORF">J2S57_003907</name>
</gene>
<evidence type="ECO:0000256" key="3">
    <source>
        <dbReference type="ARBA" id="ARBA00023163"/>
    </source>
</evidence>
<feature type="region of interest" description="Disordered" evidence="4">
    <location>
        <begin position="1"/>
        <end position="30"/>
    </location>
</feature>
<dbReference type="GO" id="GO:0003677">
    <property type="term" value="F:DNA binding"/>
    <property type="evidence" value="ECO:0007669"/>
    <property type="project" value="UniProtKB-KW"/>
</dbReference>
<feature type="domain" description="HTH lacI-type" evidence="5">
    <location>
        <begin position="1"/>
        <end position="53"/>
    </location>
</feature>
<evidence type="ECO:0000256" key="4">
    <source>
        <dbReference type="SAM" id="MobiDB-lite"/>
    </source>
</evidence>
<evidence type="ECO:0000313" key="6">
    <source>
        <dbReference type="EMBL" id="MDP9828158.1"/>
    </source>
</evidence>
<organism evidence="6 7">
    <name type="scientific">Kineosporia succinea</name>
    <dbReference type="NCBI Taxonomy" id="84632"/>
    <lineage>
        <taxon>Bacteria</taxon>
        <taxon>Bacillati</taxon>
        <taxon>Actinomycetota</taxon>
        <taxon>Actinomycetes</taxon>
        <taxon>Kineosporiales</taxon>
        <taxon>Kineosporiaceae</taxon>
        <taxon>Kineosporia</taxon>
    </lineage>
</organism>
<dbReference type="SMART" id="SM00354">
    <property type="entry name" value="HTH_LACI"/>
    <property type="match status" value="1"/>
</dbReference>
<dbReference type="InterPro" id="IPR046335">
    <property type="entry name" value="LacI/GalR-like_sensor"/>
</dbReference>
<dbReference type="CDD" id="cd01392">
    <property type="entry name" value="HTH_LacI"/>
    <property type="match status" value="1"/>
</dbReference>
<feature type="compositionally biased region" description="Polar residues" evidence="4">
    <location>
        <begin position="11"/>
        <end position="23"/>
    </location>
</feature>
<dbReference type="Proteomes" id="UP001235712">
    <property type="component" value="Unassembled WGS sequence"/>
</dbReference>
<dbReference type="Gene3D" id="3.40.50.2300">
    <property type="match status" value="2"/>
</dbReference>
<dbReference type="SUPFAM" id="SSF53822">
    <property type="entry name" value="Periplasmic binding protein-like I"/>
    <property type="match status" value="1"/>
</dbReference>
<evidence type="ECO:0000259" key="5">
    <source>
        <dbReference type="PROSITE" id="PS50932"/>
    </source>
</evidence>
<name>A0ABT9P657_9ACTN</name>
<accession>A0ABT9P657</accession>
<sequence>MADVAREAGVSGQTVSRVANGRSNVDESTRNRVQAAMRKVGYRPNNAARALRLGRFGNIGVIMFTLSSFGNMRTLDSIAMAASDHNYSLTLIPVRRPSQTDVTQAFARLHRQAVDGVIIVIETALIDTNEVHWPAGLPVVVIDAGADLPHPIVDTDQAEGARLATEHLLSLGHRTVWHVSGPPNSYSATRRHQSWCDTLLRHGREVPPAVRGDWTSDSGYRAGLTLAQKPGVTAVFTANDQMALGVLRGLHERGRLVPGEISVVGFDDMAESKDFWPPLTTVRQNFEGVGRRSVEMLIHGIRSGTSSPANVLVPTHLVLRESTAPPAEG</sequence>
<dbReference type="PANTHER" id="PTHR30146">
    <property type="entry name" value="LACI-RELATED TRANSCRIPTIONAL REPRESSOR"/>
    <property type="match status" value="1"/>
</dbReference>
<dbReference type="Pfam" id="PF13377">
    <property type="entry name" value="Peripla_BP_3"/>
    <property type="match status" value="1"/>
</dbReference>
<evidence type="ECO:0000313" key="7">
    <source>
        <dbReference type="Proteomes" id="UP001235712"/>
    </source>
</evidence>
<proteinExistence type="predicted"/>
<protein>
    <submittedName>
        <fullName evidence="6">DNA-binding LacI/PurR family transcriptional regulator</fullName>
    </submittedName>
</protein>
<dbReference type="Gene3D" id="1.10.260.40">
    <property type="entry name" value="lambda repressor-like DNA-binding domains"/>
    <property type="match status" value="1"/>
</dbReference>
<dbReference type="EMBL" id="JAUSQZ010000001">
    <property type="protein sequence ID" value="MDP9828158.1"/>
    <property type="molecule type" value="Genomic_DNA"/>
</dbReference>
<dbReference type="InterPro" id="IPR000843">
    <property type="entry name" value="HTH_LacI"/>
</dbReference>
<keyword evidence="2 6" id="KW-0238">DNA-binding</keyword>
<dbReference type="Pfam" id="PF00356">
    <property type="entry name" value="LacI"/>
    <property type="match status" value="1"/>
</dbReference>
<reference evidence="6 7" key="1">
    <citation type="submission" date="2023-07" db="EMBL/GenBank/DDBJ databases">
        <title>Sequencing the genomes of 1000 actinobacteria strains.</title>
        <authorList>
            <person name="Klenk H.-P."/>
        </authorList>
    </citation>
    <scope>NUCLEOTIDE SEQUENCE [LARGE SCALE GENOMIC DNA]</scope>
    <source>
        <strain evidence="6 7">DSM 44388</strain>
    </source>
</reference>
<evidence type="ECO:0000256" key="2">
    <source>
        <dbReference type="ARBA" id="ARBA00023125"/>
    </source>
</evidence>
<dbReference type="PANTHER" id="PTHR30146:SF153">
    <property type="entry name" value="LACTOSE OPERON REPRESSOR"/>
    <property type="match status" value="1"/>
</dbReference>
<dbReference type="CDD" id="cd01574">
    <property type="entry name" value="PBP1_LacI"/>
    <property type="match status" value="1"/>
</dbReference>
<keyword evidence="1" id="KW-0805">Transcription regulation</keyword>
<dbReference type="InterPro" id="IPR010982">
    <property type="entry name" value="Lambda_DNA-bd_dom_sf"/>
</dbReference>
<dbReference type="PROSITE" id="PS50932">
    <property type="entry name" value="HTH_LACI_2"/>
    <property type="match status" value="1"/>
</dbReference>
<evidence type="ECO:0000256" key="1">
    <source>
        <dbReference type="ARBA" id="ARBA00023015"/>
    </source>
</evidence>
<keyword evidence="7" id="KW-1185">Reference proteome</keyword>
<dbReference type="InterPro" id="IPR028082">
    <property type="entry name" value="Peripla_BP_I"/>
</dbReference>
<keyword evidence="3" id="KW-0804">Transcription</keyword>
<comment type="caution">
    <text evidence="6">The sequence shown here is derived from an EMBL/GenBank/DDBJ whole genome shotgun (WGS) entry which is preliminary data.</text>
</comment>